<reference evidence="1 2" key="1">
    <citation type="journal article" date="2011" name="J. Bacteriol.">
        <title>Genome sequence of 'Pedosphaera parvula' Ellin514, an aerobic Verrucomicrobial isolate from pasture soil.</title>
        <authorList>
            <person name="Kant R."/>
            <person name="van Passel M.W."/>
            <person name="Sangwan P."/>
            <person name="Palva A."/>
            <person name="Lucas S."/>
            <person name="Copeland A."/>
            <person name="Lapidus A."/>
            <person name="Glavina Del Rio T."/>
            <person name="Dalin E."/>
            <person name="Tice H."/>
            <person name="Bruce D."/>
            <person name="Goodwin L."/>
            <person name="Pitluck S."/>
            <person name="Chertkov O."/>
            <person name="Larimer F.W."/>
            <person name="Land M.L."/>
            <person name="Hauser L."/>
            <person name="Brettin T.S."/>
            <person name="Detter J.C."/>
            <person name="Han S."/>
            <person name="de Vos W.M."/>
            <person name="Janssen P.H."/>
            <person name="Smidt H."/>
        </authorList>
    </citation>
    <scope>NUCLEOTIDE SEQUENCE [LARGE SCALE GENOMIC DNA]</scope>
    <source>
        <strain evidence="1 2">Ellin514</strain>
    </source>
</reference>
<organism evidence="1 2">
    <name type="scientific">Pedosphaera parvula (strain Ellin514)</name>
    <dbReference type="NCBI Taxonomy" id="320771"/>
    <lineage>
        <taxon>Bacteria</taxon>
        <taxon>Pseudomonadati</taxon>
        <taxon>Verrucomicrobiota</taxon>
        <taxon>Pedosphaerae</taxon>
        <taxon>Pedosphaerales</taxon>
        <taxon>Pedosphaeraceae</taxon>
        <taxon>Pedosphaera</taxon>
    </lineage>
</organism>
<sequence length="88" mass="10440">MPLKTMHMKALLQQIETGFYFKSPGQWTASTREAYDFKSSLNARSYCVRCKMPGLQIRLKFEEDKYDIVLPTEYPITNEEFKRPRINI</sequence>
<accession>B9XAZ1</accession>
<protein>
    <submittedName>
        <fullName evidence="1">Uncharacterized protein</fullName>
    </submittedName>
</protein>
<comment type="caution">
    <text evidence="1">The sequence shown here is derived from an EMBL/GenBank/DDBJ whole genome shotgun (WGS) entry which is preliminary data.</text>
</comment>
<dbReference type="AlphaFoldDB" id="B9XAZ1"/>
<evidence type="ECO:0000313" key="1">
    <source>
        <dbReference type="EMBL" id="EEF63176.1"/>
    </source>
</evidence>
<dbReference type="STRING" id="320771.Cflav_PD5811"/>
<proteinExistence type="predicted"/>
<gene>
    <name evidence="1" type="ORF">Cflav_PD5811</name>
</gene>
<keyword evidence="2" id="KW-1185">Reference proteome</keyword>
<dbReference type="Proteomes" id="UP000003688">
    <property type="component" value="Unassembled WGS sequence"/>
</dbReference>
<name>B9XAZ1_PEDPL</name>
<dbReference type="EMBL" id="ABOX02000002">
    <property type="protein sequence ID" value="EEF63176.1"/>
    <property type="molecule type" value="Genomic_DNA"/>
</dbReference>
<evidence type="ECO:0000313" key="2">
    <source>
        <dbReference type="Proteomes" id="UP000003688"/>
    </source>
</evidence>